<reference evidence="1 2" key="2">
    <citation type="submission" date="2016-12" db="EMBL/GenBank/DDBJ databases">
        <title>Draft Genome Sequence of Cystobacter ferrugineus Strain Cbfe23.</title>
        <authorList>
            <person name="Akbar S."/>
            <person name="Dowd S.E."/>
            <person name="Stevens D.C."/>
        </authorList>
    </citation>
    <scope>NUCLEOTIDE SEQUENCE [LARGE SCALE GENOMIC DNA]</scope>
    <source>
        <strain evidence="1 2">Cbfe23</strain>
    </source>
</reference>
<proteinExistence type="predicted"/>
<dbReference type="Pfam" id="PF10604">
    <property type="entry name" value="Polyketide_cyc2"/>
    <property type="match status" value="1"/>
</dbReference>
<organism evidence="1 2">
    <name type="scientific">Cystobacter ferrugineus</name>
    <dbReference type="NCBI Taxonomy" id="83449"/>
    <lineage>
        <taxon>Bacteria</taxon>
        <taxon>Pseudomonadati</taxon>
        <taxon>Myxococcota</taxon>
        <taxon>Myxococcia</taxon>
        <taxon>Myxococcales</taxon>
        <taxon>Cystobacterineae</taxon>
        <taxon>Archangiaceae</taxon>
        <taxon>Cystobacter</taxon>
    </lineage>
</organism>
<accession>A0A1L9B9Q1</accession>
<dbReference type="InterPro" id="IPR023393">
    <property type="entry name" value="START-like_dom_sf"/>
</dbReference>
<dbReference type="SUPFAM" id="SSF55961">
    <property type="entry name" value="Bet v1-like"/>
    <property type="match status" value="1"/>
</dbReference>
<dbReference type="CDD" id="cd07812">
    <property type="entry name" value="SRPBCC"/>
    <property type="match status" value="1"/>
</dbReference>
<protein>
    <recommendedName>
        <fullName evidence="3">Ribosome association toxin RatA</fullName>
    </recommendedName>
</protein>
<sequence length="174" mass="20135">MLFGLVPSTSSFAGEARYKIDTGARIPASPRQVYEEFTDCTHGREWVDRFVRLNTLTPDAPADQRIYEESFTFMSVRVRTLEVEHGRRWVASIDRCTLPIARQILQEATFEPAAGGGTDFRWRIYYTPSWIVRPFLKGAQRVFEQLFRRSTEQLAAFFHARQRLMRGEGGIPLQ</sequence>
<keyword evidence="2" id="KW-1185">Reference proteome</keyword>
<gene>
    <name evidence="1" type="ORF">BON30_22445</name>
</gene>
<reference evidence="2" key="1">
    <citation type="submission" date="2016-11" db="EMBL/GenBank/DDBJ databases">
        <authorList>
            <person name="Shukria A."/>
            <person name="Stevens D.C."/>
        </authorList>
    </citation>
    <scope>NUCLEOTIDE SEQUENCE [LARGE SCALE GENOMIC DNA]</scope>
    <source>
        <strain evidence="2">Cbfe23</strain>
    </source>
</reference>
<dbReference type="Gene3D" id="3.30.530.20">
    <property type="match status" value="1"/>
</dbReference>
<dbReference type="Proteomes" id="UP000182229">
    <property type="component" value="Unassembled WGS sequence"/>
</dbReference>
<name>A0A1L9B9Q1_9BACT</name>
<dbReference type="AlphaFoldDB" id="A0A1L9B9Q1"/>
<evidence type="ECO:0008006" key="3">
    <source>
        <dbReference type="Google" id="ProtNLM"/>
    </source>
</evidence>
<evidence type="ECO:0000313" key="1">
    <source>
        <dbReference type="EMBL" id="OJH38971.1"/>
    </source>
</evidence>
<dbReference type="InterPro" id="IPR019587">
    <property type="entry name" value="Polyketide_cyclase/dehydratase"/>
</dbReference>
<comment type="caution">
    <text evidence="1">The sequence shown here is derived from an EMBL/GenBank/DDBJ whole genome shotgun (WGS) entry which is preliminary data.</text>
</comment>
<dbReference type="EMBL" id="MPIN01000005">
    <property type="protein sequence ID" value="OJH38971.1"/>
    <property type="molecule type" value="Genomic_DNA"/>
</dbReference>
<evidence type="ECO:0000313" key="2">
    <source>
        <dbReference type="Proteomes" id="UP000182229"/>
    </source>
</evidence>